<dbReference type="RefSeq" id="WP_038664261.1">
    <property type="nucleotide sequence ID" value="NZ_CP009571.1"/>
</dbReference>
<keyword evidence="1" id="KW-0472">Membrane</keyword>
<dbReference type="InterPro" id="IPR003425">
    <property type="entry name" value="CCB3/YggT"/>
</dbReference>
<feature type="transmembrane region" description="Helical" evidence="1">
    <location>
        <begin position="12"/>
        <end position="36"/>
    </location>
</feature>
<proteinExistence type="predicted"/>
<keyword evidence="1" id="KW-0812">Transmembrane</keyword>
<dbReference type="AlphaFoldDB" id="A0A097EI72"/>
<evidence type="ECO:0000256" key="1">
    <source>
        <dbReference type="SAM" id="Phobius"/>
    </source>
</evidence>
<evidence type="ECO:0000313" key="3">
    <source>
        <dbReference type="Proteomes" id="UP000033200"/>
    </source>
</evidence>
<name>A0A097EI72_9SPHN</name>
<keyword evidence="1" id="KW-1133">Transmembrane helix</keyword>
<organism evidence="2 3">
    <name type="scientific">Sphingomonas taxi</name>
    <dbReference type="NCBI Taxonomy" id="1549858"/>
    <lineage>
        <taxon>Bacteria</taxon>
        <taxon>Pseudomonadati</taxon>
        <taxon>Pseudomonadota</taxon>
        <taxon>Alphaproteobacteria</taxon>
        <taxon>Sphingomonadales</taxon>
        <taxon>Sphingomonadaceae</taxon>
        <taxon>Sphingomonas</taxon>
    </lineage>
</organism>
<sequence>MIALTLIQIIQVLLNVLWWIIMIQFVLSLLIVFNVINTSNNFVSQLHYGLDRLTEPLYRPLRRILPNISGIDLAPLVVLIIIRILDSVILPNIATSLLVNGAV</sequence>
<accession>A0A097EI72</accession>
<protein>
    <submittedName>
        <fullName evidence="2">Integral membrane protein YggT, involved in response to extracytoplasmic stress (Osmotic shock)</fullName>
    </submittedName>
</protein>
<evidence type="ECO:0000313" key="2">
    <source>
        <dbReference type="EMBL" id="AIT07262.1"/>
    </source>
</evidence>
<dbReference type="STRING" id="1549858.MC45_13770"/>
<dbReference type="GO" id="GO:0016020">
    <property type="term" value="C:membrane"/>
    <property type="evidence" value="ECO:0007669"/>
    <property type="project" value="InterPro"/>
</dbReference>
<reference evidence="2 3" key="1">
    <citation type="submission" date="2014-09" db="EMBL/GenBank/DDBJ databases">
        <title>Using Illumina technology Improving SMRT sequencing Genome Assembly by RASTools.</title>
        <authorList>
            <person name="Zhou Y."/>
            <person name="Ma T."/>
            <person name="Liu T."/>
        </authorList>
    </citation>
    <scope>NUCLEOTIDE SEQUENCE [LARGE SCALE GENOMIC DNA]</scope>
    <source>
        <strain evidence="2 3">ATCC 55669</strain>
    </source>
</reference>
<dbReference type="Pfam" id="PF02325">
    <property type="entry name" value="CCB3_YggT"/>
    <property type="match status" value="1"/>
</dbReference>
<gene>
    <name evidence="2" type="ORF">MC45_13770</name>
</gene>
<dbReference type="eggNOG" id="COG0762">
    <property type="taxonomic scope" value="Bacteria"/>
</dbReference>
<dbReference type="EMBL" id="CP009571">
    <property type="protein sequence ID" value="AIT07262.1"/>
    <property type="molecule type" value="Genomic_DNA"/>
</dbReference>
<dbReference type="HOGENOM" id="CLU_136788_0_0_5"/>
<keyword evidence="3" id="KW-1185">Reference proteome</keyword>
<dbReference type="Proteomes" id="UP000033200">
    <property type="component" value="Chromosome"/>
</dbReference>
<dbReference type="KEGG" id="stax:MC45_13770"/>